<comment type="subcellular location">
    <subcellularLocation>
        <location evidence="2">Cytoplasm</location>
    </subcellularLocation>
</comment>
<protein>
    <recommendedName>
        <fullName evidence="2">UPF0291 protein SAMN03080599_00685</fullName>
    </recommendedName>
</protein>
<proteinExistence type="inferred from homology"/>
<dbReference type="HAMAP" id="MF_01103">
    <property type="entry name" value="UPF0291"/>
    <property type="match status" value="1"/>
</dbReference>
<dbReference type="Proteomes" id="UP000199208">
    <property type="component" value="Unassembled WGS sequence"/>
</dbReference>
<sequence>MLSKEKLERINILANKAKNESLTESEKIEQKLLREEYLEAFRENFKRQLDNIEVRYVDEDGNPVEDQKAGHSVKSDGLSGKLS</sequence>
<dbReference type="AlphaFoldDB" id="A0A1G5RU48"/>
<keyword evidence="1 2" id="KW-0963">Cytoplasm</keyword>
<evidence type="ECO:0000256" key="1">
    <source>
        <dbReference type="ARBA" id="ARBA00022490"/>
    </source>
</evidence>
<dbReference type="Gene3D" id="1.10.287.540">
    <property type="entry name" value="Helix hairpin bin"/>
    <property type="match status" value="1"/>
</dbReference>
<name>A0A1G5RU48_9FIRM</name>
<accession>A0A1G5RU48</accession>
<gene>
    <name evidence="4" type="ORF">SAMN03080599_00685</name>
</gene>
<comment type="similarity">
    <text evidence="2">Belongs to the UPF0291 family.</text>
</comment>
<evidence type="ECO:0000256" key="2">
    <source>
        <dbReference type="HAMAP-Rule" id="MF_01103"/>
    </source>
</evidence>
<evidence type="ECO:0000313" key="4">
    <source>
        <dbReference type="EMBL" id="SCZ77240.1"/>
    </source>
</evidence>
<evidence type="ECO:0000313" key="5">
    <source>
        <dbReference type="Proteomes" id="UP000199208"/>
    </source>
</evidence>
<dbReference type="EMBL" id="FMWL01000002">
    <property type="protein sequence ID" value="SCZ77240.1"/>
    <property type="molecule type" value="Genomic_DNA"/>
</dbReference>
<dbReference type="InterPro" id="IPR009242">
    <property type="entry name" value="DUF896"/>
</dbReference>
<dbReference type="PANTHER" id="PTHR37300:SF1">
    <property type="entry name" value="UPF0291 PROTEIN YNZC"/>
    <property type="match status" value="1"/>
</dbReference>
<dbReference type="Pfam" id="PF05979">
    <property type="entry name" value="DUF896"/>
    <property type="match status" value="1"/>
</dbReference>
<evidence type="ECO:0000256" key="3">
    <source>
        <dbReference type="SAM" id="MobiDB-lite"/>
    </source>
</evidence>
<keyword evidence="5" id="KW-1185">Reference proteome</keyword>
<dbReference type="RefSeq" id="WP_092589468.1">
    <property type="nucleotide sequence ID" value="NZ_FMWL01000002.1"/>
</dbReference>
<reference evidence="4 5" key="1">
    <citation type="submission" date="2016-10" db="EMBL/GenBank/DDBJ databases">
        <authorList>
            <person name="de Groot N.N."/>
        </authorList>
    </citation>
    <scope>NUCLEOTIDE SEQUENCE [LARGE SCALE GENOMIC DNA]</scope>
    <source>
        <strain evidence="4 5">DSM 2784</strain>
    </source>
</reference>
<feature type="region of interest" description="Disordered" evidence="3">
    <location>
        <begin position="59"/>
        <end position="83"/>
    </location>
</feature>
<dbReference type="STRING" id="1120920.SAMN03080599_00685"/>
<organism evidence="4 5">
    <name type="scientific">Acidaminobacter hydrogenoformans DSM 2784</name>
    <dbReference type="NCBI Taxonomy" id="1120920"/>
    <lineage>
        <taxon>Bacteria</taxon>
        <taxon>Bacillati</taxon>
        <taxon>Bacillota</taxon>
        <taxon>Clostridia</taxon>
        <taxon>Peptostreptococcales</taxon>
        <taxon>Acidaminobacteraceae</taxon>
        <taxon>Acidaminobacter</taxon>
    </lineage>
</organism>
<dbReference type="GO" id="GO:0005737">
    <property type="term" value="C:cytoplasm"/>
    <property type="evidence" value="ECO:0007669"/>
    <property type="project" value="UniProtKB-SubCell"/>
</dbReference>
<dbReference type="OrthoDB" id="390105at2"/>
<dbReference type="PANTHER" id="PTHR37300">
    <property type="entry name" value="UPF0291 PROTEIN CBO2609/CLC_2481"/>
    <property type="match status" value="1"/>
</dbReference>
<dbReference type="SUPFAM" id="SSF158221">
    <property type="entry name" value="YnzC-like"/>
    <property type="match status" value="1"/>
</dbReference>